<dbReference type="EMBL" id="JAWDGP010003233">
    <property type="protein sequence ID" value="KAK3776309.1"/>
    <property type="molecule type" value="Genomic_DNA"/>
</dbReference>
<evidence type="ECO:0000313" key="2">
    <source>
        <dbReference type="EMBL" id="KAK3776309.1"/>
    </source>
</evidence>
<feature type="region of interest" description="Disordered" evidence="1">
    <location>
        <begin position="1"/>
        <end position="23"/>
    </location>
</feature>
<dbReference type="Proteomes" id="UP001283361">
    <property type="component" value="Unassembled WGS sequence"/>
</dbReference>
<evidence type="ECO:0000313" key="3">
    <source>
        <dbReference type="Proteomes" id="UP001283361"/>
    </source>
</evidence>
<name>A0AAE1DMR6_9GAST</name>
<proteinExistence type="predicted"/>
<evidence type="ECO:0000256" key="1">
    <source>
        <dbReference type="SAM" id="MobiDB-lite"/>
    </source>
</evidence>
<sequence>MSPASYCRHAGLHQPSSTHASITSRSSTSLCPVCTRSAASPPPHHLYHHGLITSTPREAPELLDFPAFRGMGLSYAIHLPPTWFRWVILLEALIDSLCLNAIHRAAPLVYTRGRDMNFQDYTEAEADGCLVDDTNILR</sequence>
<keyword evidence="3" id="KW-1185">Reference proteome</keyword>
<dbReference type="AlphaFoldDB" id="A0AAE1DMR6"/>
<gene>
    <name evidence="2" type="ORF">RRG08_039895</name>
</gene>
<reference evidence="2" key="1">
    <citation type="journal article" date="2023" name="G3 (Bethesda)">
        <title>A reference genome for the long-term kleptoplast-retaining sea slug Elysia crispata morphotype clarki.</title>
        <authorList>
            <person name="Eastman K.E."/>
            <person name="Pendleton A.L."/>
            <person name="Shaikh M.A."/>
            <person name="Suttiyut T."/>
            <person name="Ogas R."/>
            <person name="Tomko P."/>
            <person name="Gavelis G."/>
            <person name="Widhalm J.R."/>
            <person name="Wisecaver J.H."/>
        </authorList>
    </citation>
    <scope>NUCLEOTIDE SEQUENCE</scope>
    <source>
        <strain evidence="2">ECLA1</strain>
    </source>
</reference>
<organism evidence="2 3">
    <name type="scientific">Elysia crispata</name>
    <name type="common">lettuce slug</name>
    <dbReference type="NCBI Taxonomy" id="231223"/>
    <lineage>
        <taxon>Eukaryota</taxon>
        <taxon>Metazoa</taxon>
        <taxon>Spiralia</taxon>
        <taxon>Lophotrochozoa</taxon>
        <taxon>Mollusca</taxon>
        <taxon>Gastropoda</taxon>
        <taxon>Heterobranchia</taxon>
        <taxon>Euthyneura</taxon>
        <taxon>Panpulmonata</taxon>
        <taxon>Sacoglossa</taxon>
        <taxon>Placobranchoidea</taxon>
        <taxon>Plakobranchidae</taxon>
        <taxon>Elysia</taxon>
    </lineage>
</organism>
<comment type="caution">
    <text evidence="2">The sequence shown here is derived from an EMBL/GenBank/DDBJ whole genome shotgun (WGS) entry which is preliminary data.</text>
</comment>
<protein>
    <submittedName>
        <fullName evidence="2">Uncharacterized protein</fullName>
    </submittedName>
</protein>
<accession>A0AAE1DMR6</accession>